<keyword evidence="3" id="KW-1185">Reference proteome</keyword>
<proteinExistence type="predicted"/>
<gene>
    <name evidence="2" type="ORF">Back11_48240</name>
</gene>
<name>A0A3G9JKA2_9BACL</name>
<evidence type="ECO:0000256" key="1">
    <source>
        <dbReference type="SAM" id="MobiDB-lite"/>
    </source>
</evidence>
<dbReference type="Proteomes" id="UP000275368">
    <property type="component" value="Chromosome"/>
</dbReference>
<accession>A0A3G9JKA2</accession>
<feature type="compositionally biased region" description="Gly residues" evidence="1">
    <location>
        <begin position="45"/>
        <end position="58"/>
    </location>
</feature>
<organism evidence="2 3">
    <name type="scientific">Paenibacillus baekrokdamisoli</name>
    <dbReference type="NCBI Taxonomy" id="1712516"/>
    <lineage>
        <taxon>Bacteria</taxon>
        <taxon>Bacillati</taxon>
        <taxon>Bacillota</taxon>
        <taxon>Bacilli</taxon>
        <taxon>Bacillales</taxon>
        <taxon>Paenibacillaceae</taxon>
        <taxon>Paenibacillus</taxon>
    </lineage>
</organism>
<feature type="region of interest" description="Disordered" evidence="1">
    <location>
        <begin position="34"/>
        <end position="58"/>
    </location>
</feature>
<dbReference type="AlphaFoldDB" id="A0A3G9JKA2"/>
<sequence>MFRNKQPAIAPGSTANAEAAGIWGVNDGGGAVGPCEPCGPDGPDGPDGPGGLGGGGGMNPIRNVTPSCVGCNIICK</sequence>
<dbReference type="KEGG" id="pbk:Back11_48240"/>
<protein>
    <submittedName>
        <fullName evidence="2">Uncharacterized protein</fullName>
    </submittedName>
</protein>
<evidence type="ECO:0000313" key="3">
    <source>
        <dbReference type="Proteomes" id="UP000275368"/>
    </source>
</evidence>
<reference evidence="2 3" key="1">
    <citation type="submission" date="2018-11" db="EMBL/GenBank/DDBJ databases">
        <title>Complete genome sequence of Paenibacillus baekrokdamisoli strain KCTC 33723.</title>
        <authorList>
            <person name="Kang S.W."/>
            <person name="Lee K.C."/>
            <person name="Kim K.K."/>
            <person name="Kim J.S."/>
            <person name="Kim D.S."/>
            <person name="Ko S.H."/>
            <person name="Yang S.H."/>
            <person name="Lee J.S."/>
        </authorList>
    </citation>
    <scope>NUCLEOTIDE SEQUENCE [LARGE SCALE GENOMIC DNA]</scope>
    <source>
        <strain evidence="2 3">KCTC 33723</strain>
    </source>
</reference>
<evidence type="ECO:0000313" key="2">
    <source>
        <dbReference type="EMBL" id="BBH23479.1"/>
    </source>
</evidence>
<dbReference type="EMBL" id="AP019308">
    <property type="protein sequence ID" value="BBH23479.1"/>
    <property type="molecule type" value="Genomic_DNA"/>
</dbReference>